<organism evidence="10 11">
    <name type="scientific">Exophiala xenobiotica</name>
    <dbReference type="NCBI Taxonomy" id="348802"/>
    <lineage>
        <taxon>Eukaryota</taxon>
        <taxon>Fungi</taxon>
        <taxon>Dikarya</taxon>
        <taxon>Ascomycota</taxon>
        <taxon>Pezizomycotina</taxon>
        <taxon>Eurotiomycetes</taxon>
        <taxon>Chaetothyriomycetidae</taxon>
        <taxon>Chaetothyriales</taxon>
        <taxon>Herpotrichiellaceae</taxon>
        <taxon>Exophiala</taxon>
    </lineage>
</organism>
<accession>A0A0D2BG56</accession>
<dbReference type="STRING" id="348802.A0A0D2BG56"/>
<feature type="signal peptide" evidence="8">
    <location>
        <begin position="1"/>
        <end position="19"/>
    </location>
</feature>
<evidence type="ECO:0000256" key="1">
    <source>
        <dbReference type="ARBA" id="ARBA00007447"/>
    </source>
</evidence>
<dbReference type="PANTHER" id="PTHR47966:SF2">
    <property type="entry name" value="ASPERGILLOPEPSIN-1-RELATED"/>
    <property type="match status" value="1"/>
</dbReference>
<dbReference type="InterPro" id="IPR034163">
    <property type="entry name" value="Aspergillopepsin-like_cat_dom"/>
</dbReference>
<feature type="disulfide bond" evidence="6">
    <location>
        <begin position="326"/>
        <end position="361"/>
    </location>
</feature>
<evidence type="ECO:0000313" key="11">
    <source>
        <dbReference type="Proteomes" id="UP000054342"/>
    </source>
</evidence>
<evidence type="ECO:0000256" key="7">
    <source>
        <dbReference type="RuleBase" id="RU000454"/>
    </source>
</evidence>
<dbReference type="HOGENOM" id="CLU_013253_0_1_1"/>
<proteinExistence type="inferred from homology"/>
<dbReference type="FunFam" id="2.40.70.10:FF:000024">
    <property type="entry name" value="Endothiapepsin"/>
    <property type="match status" value="1"/>
</dbReference>
<dbReference type="AlphaFoldDB" id="A0A0D2BG56"/>
<dbReference type="InterPro" id="IPR001969">
    <property type="entry name" value="Aspartic_peptidase_AS"/>
</dbReference>
<dbReference type="Gene3D" id="2.40.70.10">
    <property type="entry name" value="Acid Proteases"/>
    <property type="match status" value="2"/>
</dbReference>
<feature type="active site" evidence="5">
    <location>
        <position position="290"/>
    </location>
</feature>
<keyword evidence="2 7" id="KW-0645">Protease</keyword>
<feature type="domain" description="Peptidase A1" evidence="9">
    <location>
        <begin position="88"/>
        <end position="398"/>
    </location>
</feature>
<keyword evidence="8" id="KW-0732">Signal</keyword>
<name>A0A0D2BG56_9EURO</name>
<dbReference type="GO" id="GO:0006508">
    <property type="term" value="P:proteolysis"/>
    <property type="evidence" value="ECO:0007669"/>
    <property type="project" value="UniProtKB-KW"/>
</dbReference>
<gene>
    <name evidence="10" type="ORF">PV05_09943</name>
</gene>
<dbReference type="PROSITE" id="PS00141">
    <property type="entry name" value="ASP_PROTEASE"/>
    <property type="match status" value="2"/>
</dbReference>
<dbReference type="GeneID" id="25331851"/>
<dbReference type="GO" id="GO:0004190">
    <property type="term" value="F:aspartic-type endopeptidase activity"/>
    <property type="evidence" value="ECO:0007669"/>
    <property type="project" value="UniProtKB-KW"/>
</dbReference>
<dbReference type="PANTHER" id="PTHR47966">
    <property type="entry name" value="BETA-SITE APP-CLEAVING ENZYME, ISOFORM A-RELATED"/>
    <property type="match status" value="1"/>
</dbReference>
<dbReference type="SUPFAM" id="SSF50630">
    <property type="entry name" value="Acid proteases"/>
    <property type="match status" value="1"/>
</dbReference>
<evidence type="ECO:0000256" key="2">
    <source>
        <dbReference type="ARBA" id="ARBA00022670"/>
    </source>
</evidence>
<dbReference type="InterPro" id="IPR001461">
    <property type="entry name" value="Aspartic_peptidase_A1"/>
</dbReference>
<dbReference type="PROSITE" id="PS51767">
    <property type="entry name" value="PEPTIDASE_A1"/>
    <property type="match status" value="1"/>
</dbReference>
<evidence type="ECO:0000256" key="5">
    <source>
        <dbReference type="PIRSR" id="PIRSR601461-1"/>
    </source>
</evidence>
<dbReference type="EMBL" id="KN847322">
    <property type="protein sequence ID" value="KIW51201.1"/>
    <property type="molecule type" value="Genomic_DNA"/>
</dbReference>
<dbReference type="PRINTS" id="PR00792">
    <property type="entry name" value="PEPSIN"/>
</dbReference>
<dbReference type="InterPro" id="IPR021109">
    <property type="entry name" value="Peptidase_aspartic_dom_sf"/>
</dbReference>
<keyword evidence="3 7" id="KW-0064">Aspartyl protease</keyword>
<dbReference type="RefSeq" id="XP_013311785.1">
    <property type="nucleotide sequence ID" value="XM_013456331.1"/>
</dbReference>
<dbReference type="CDD" id="cd06097">
    <property type="entry name" value="Aspergillopepsin_like"/>
    <property type="match status" value="1"/>
</dbReference>
<sequence length="402" mass="42055">MHSLAVVLAVSALASISLAKPIPVPGTSVNTKKGFTVNQGPAKPFQPGPVQLQKVYSKYNKLAPADVSNAAAADGSVTATPEQYDSEYLSPVTIGGQTLNLDFDTGSADLWVFSSELPSSQSSGHSIYNPSKSSTAKKLSGATWDISYGDGSGASGDVYTDTVDVGGTTVTGQAVELAKTISAQFQQDQNNDGLLGLAFSSINTVTPKQQTTFFDTAIHEGVLDANVFTVDLKKGAPGSYDFGFIDDSKYTGEITYTAVNSANGFWEFTGTGYGVGDGSFQSSSIDAIADTGTTLILIDDDIVSAYYDEVDGAQYDNSQGGYTFDCTATLPDFILGVEDAQFTVPGSFINFAPITDGSSTCYGGIQSNEGLGLSIYGDVFLKAVFAIFDSDNTQLGFANKDL</sequence>
<keyword evidence="6" id="KW-1015">Disulfide bond</keyword>
<dbReference type="FunFam" id="2.40.70.10:FF:000026">
    <property type="entry name" value="Endothiapepsin"/>
    <property type="match status" value="1"/>
</dbReference>
<protein>
    <recommendedName>
        <fullName evidence="9">Peptidase A1 domain-containing protein</fullName>
    </recommendedName>
</protein>
<evidence type="ECO:0000256" key="4">
    <source>
        <dbReference type="ARBA" id="ARBA00022801"/>
    </source>
</evidence>
<evidence type="ECO:0000313" key="10">
    <source>
        <dbReference type="EMBL" id="KIW51201.1"/>
    </source>
</evidence>
<keyword evidence="4 7" id="KW-0378">Hydrolase</keyword>
<evidence type="ECO:0000256" key="6">
    <source>
        <dbReference type="PIRSR" id="PIRSR601461-2"/>
    </source>
</evidence>
<dbReference type="InterPro" id="IPR033121">
    <property type="entry name" value="PEPTIDASE_A1"/>
</dbReference>
<evidence type="ECO:0000256" key="3">
    <source>
        <dbReference type="ARBA" id="ARBA00022750"/>
    </source>
</evidence>
<feature type="chain" id="PRO_5002239043" description="Peptidase A1 domain-containing protein" evidence="8">
    <location>
        <begin position="20"/>
        <end position="402"/>
    </location>
</feature>
<evidence type="ECO:0000256" key="8">
    <source>
        <dbReference type="SAM" id="SignalP"/>
    </source>
</evidence>
<dbReference type="OrthoDB" id="2747330at2759"/>
<comment type="similarity">
    <text evidence="1 7">Belongs to the peptidase A1 family.</text>
</comment>
<evidence type="ECO:0000259" key="9">
    <source>
        <dbReference type="PROSITE" id="PS51767"/>
    </source>
</evidence>
<reference evidence="10 11" key="1">
    <citation type="submission" date="2015-01" db="EMBL/GenBank/DDBJ databases">
        <title>The Genome Sequence of Exophiala xenobiotica CBS118157.</title>
        <authorList>
            <consortium name="The Broad Institute Genomics Platform"/>
            <person name="Cuomo C."/>
            <person name="de Hoog S."/>
            <person name="Gorbushina A."/>
            <person name="Stielow B."/>
            <person name="Teixiera M."/>
            <person name="Abouelleil A."/>
            <person name="Chapman S.B."/>
            <person name="Priest M."/>
            <person name="Young S.K."/>
            <person name="Wortman J."/>
            <person name="Nusbaum C."/>
            <person name="Birren B."/>
        </authorList>
    </citation>
    <scope>NUCLEOTIDE SEQUENCE [LARGE SCALE GENOMIC DNA]</scope>
    <source>
        <strain evidence="10 11">CBS 118157</strain>
    </source>
</reference>
<dbReference type="Pfam" id="PF00026">
    <property type="entry name" value="Asp"/>
    <property type="match status" value="1"/>
</dbReference>
<dbReference type="Proteomes" id="UP000054342">
    <property type="component" value="Unassembled WGS sequence"/>
</dbReference>
<keyword evidence="11" id="KW-1185">Reference proteome</keyword>
<feature type="active site" evidence="5">
    <location>
        <position position="104"/>
    </location>
</feature>